<dbReference type="PANTHER" id="PTHR31696:SF73">
    <property type="entry name" value="EXPRESSED PROTEIN"/>
    <property type="match status" value="1"/>
</dbReference>
<reference evidence="2" key="1">
    <citation type="submission" date="2020-07" db="EMBL/GenBank/DDBJ databases">
        <authorList>
            <person name="Lin J."/>
        </authorList>
    </citation>
    <scope>NUCLEOTIDE SEQUENCE</scope>
</reference>
<dbReference type="EMBL" id="LR862134">
    <property type="protein sequence ID" value="CAD1839983.1"/>
    <property type="molecule type" value="Genomic_DNA"/>
</dbReference>
<sequence>MTESPPDTATANTTSGTNAAAAAVEPPPPPPPPPPPTPVVLLQPSQRKNASRRPAKLFRTVRSAFRSFPSSPPRPRAASPPPPTSSSTTITTTTTTAAATTATSTAPPAPPAPSSATARLASPSPSRIRRGACRGCWWSWGRRRRSSSKRWGRRGCCGWRWTGVVGDDQRAERGYAARREATESDVRVMQLLHAVSMGAGVLPADMTDPADGELTYMRAYFDRVVGSRDSETFYMLNPDGNNGPELTIFFVRI</sequence>
<feature type="compositionally biased region" description="Low complexity" evidence="1">
    <location>
        <begin position="8"/>
        <end position="23"/>
    </location>
</feature>
<protein>
    <recommendedName>
        <fullName evidence="3">Protein MIZU-KUSSEI 1</fullName>
    </recommendedName>
</protein>
<dbReference type="GO" id="GO:0010274">
    <property type="term" value="P:hydrotropism"/>
    <property type="evidence" value="ECO:0007669"/>
    <property type="project" value="InterPro"/>
</dbReference>
<dbReference type="SUPFAM" id="SSF101447">
    <property type="entry name" value="Formin homology 2 domain (FH2 domain)"/>
    <property type="match status" value="1"/>
</dbReference>
<proteinExistence type="predicted"/>
<feature type="compositionally biased region" description="Low complexity" evidence="1">
    <location>
        <begin position="85"/>
        <end position="106"/>
    </location>
</feature>
<accession>A0A6V7QA28</accession>
<evidence type="ECO:0000256" key="1">
    <source>
        <dbReference type="SAM" id="MobiDB-lite"/>
    </source>
</evidence>
<dbReference type="AlphaFoldDB" id="A0A6V7QA28"/>
<dbReference type="InterPro" id="IPR006460">
    <property type="entry name" value="MIZ1-like_pln"/>
</dbReference>
<feature type="compositionally biased region" description="Pro residues" evidence="1">
    <location>
        <begin position="70"/>
        <end position="84"/>
    </location>
</feature>
<feature type="compositionally biased region" description="Pro residues" evidence="1">
    <location>
        <begin position="25"/>
        <end position="38"/>
    </location>
</feature>
<dbReference type="Pfam" id="PF04759">
    <property type="entry name" value="DUF617"/>
    <property type="match status" value="1"/>
</dbReference>
<feature type="compositionally biased region" description="Low complexity" evidence="1">
    <location>
        <begin position="114"/>
        <end position="126"/>
    </location>
</feature>
<name>A0A6V7QA28_ANACO</name>
<gene>
    <name evidence="2" type="ORF">CB5_LOCUS23194</name>
</gene>
<organism evidence="2">
    <name type="scientific">Ananas comosus var. bracteatus</name>
    <name type="common">red pineapple</name>
    <dbReference type="NCBI Taxonomy" id="296719"/>
    <lineage>
        <taxon>Eukaryota</taxon>
        <taxon>Viridiplantae</taxon>
        <taxon>Streptophyta</taxon>
        <taxon>Embryophyta</taxon>
        <taxon>Tracheophyta</taxon>
        <taxon>Spermatophyta</taxon>
        <taxon>Magnoliopsida</taxon>
        <taxon>Liliopsida</taxon>
        <taxon>Poales</taxon>
        <taxon>Bromeliaceae</taxon>
        <taxon>Bromelioideae</taxon>
        <taxon>Ananas</taxon>
    </lineage>
</organism>
<evidence type="ECO:0008006" key="3">
    <source>
        <dbReference type="Google" id="ProtNLM"/>
    </source>
</evidence>
<dbReference type="PANTHER" id="PTHR31696">
    <property type="entry name" value="PROTEIN MIZU-KUSSEI 1"/>
    <property type="match status" value="1"/>
</dbReference>
<evidence type="ECO:0000313" key="2">
    <source>
        <dbReference type="EMBL" id="CAD1839983.1"/>
    </source>
</evidence>
<feature type="region of interest" description="Disordered" evidence="1">
    <location>
        <begin position="1"/>
        <end position="129"/>
    </location>
</feature>